<gene>
    <name evidence="1" type="ORF">K1X11_019120</name>
</gene>
<organism evidence="1 2">
    <name type="scientific">Actomonas aquatica</name>
    <dbReference type="NCBI Taxonomy" id="2866162"/>
    <lineage>
        <taxon>Bacteria</taxon>
        <taxon>Pseudomonadati</taxon>
        <taxon>Verrucomicrobiota</taxon>
        <taxon>Opitutia</taxon>
        <taxon>Opitutales</taxon>
        <taxon>Opitutaceae</taxon>
        <taxon>Actomonas</taxon>
    </lineage>
</organism>
<dbReference type="InterPro" id="IPR029044">
    <property type="entry name" value="Nucleotide-diphossugar_trans"/>
</dbReference>
<accession>A0ABZ1C6E2</accession>
<dbReference type="Gene3D" id="3.90.550.10">
    <property type="entry name" value="Spore Coat Polysaccharide Biosynthesis Protein SpsA, Chain A"/>
    <property type="match status" value="1"/>
</dbReference>
<protein>
    <submittedName>
        <fullName evidence="1">TIGR04282 family arsenosugar biosynthesis glycosyltransferase</fullName>
    </submittedName>
</protein>
<evidence type="ECO:0000313" key="1">
    <source>
        <dbReference type="EMBL" id="WRQ86930.1"/>
    </source>
</evidence>
<name>A0ABZ1C6E2_9BACT</name>
<dbReference type="Proteomes" id="UP000738431">
    <property type="component" value="Chromosome"/>
</dbReference>
<keyword evidence="2" id="KW-1185">Reference proteome</keyword>
<reference evidence="1 2" key="1">
    <citation type="submission" date="2023-12" db="EMBL/GenBank/DDBJ databases">
        <title>Description of an unclassified Opitutus bacterium of Verrucomicrobiota.</title>
        <authorList>
            <person name="Zhang D.-F."/>
        </authorList>
    </citation>
    <scope>NUCLEOTIDE SEQUENCE [LARGE SCALE GENOMIC DNA]</scope>
    <source>
        <strain evidence="1 2">WL0086</strain>
    </source>
</reference>
<dbReference type="Pfam" id="PF09837">
    <property type="entry name" value="DUF2064"/>
    <property type="match status" value="1"/>
</dbReference>
<sequence length="203" mass="22066">MKPTVLMFVKAPVLGAVKTRLAATVGDDEALRAHCWLVQRQVSQLPADWPLEVHYAPGTEAAEAQMREWLGEADGRTFWPQPEEDLGGRLRAATAAAFGREAEAVLLIGGDCPELDEAGLRDAARALERAPVVLGPARDGGYYLLGMRRPRLELLDGIAWSTSEVAAQTRARADEAGVAVAELPMRGDVDTAEDWAPWAERLR</sequence>
<dbReference type="InterPro" id="IPR018641">
    <property type="entry name" value="Trfase_1_rSAM/seldom-assoc"/>
</dbReference>
<dbReference type="SUPFAM" id="SSF53448">
    <property type="entry name" value="Nucleotide-diphospho-sugar transferases"/>
    <property type="match status" value="1"/>
</dbReference>
<dbReference type="PANTHER" id="PTHR36529">
    <property type="entry name" value="SLL1095 PROTEIN"/>
    <property type="match status" value="1"/>
</dbReference>
<evidence type="ECO:0000313" key="2">
    <source>
        <dbReference type="Proteomes" id="UP000738431"/>
    </source>
</evidence>
<dbReference type="RefSeq" id="WP_221030765.1">
    <property type="nucleotide sequence ID" value="NZ_CP139781.1"/>
</dbReference>
<dbReference type="NCBIfam" id="TIGR04282">
    <property type="entry name" value="glyco_like_cofC"/>
    <property type="match status" value="1"/>
</dbReference>
<proteinExistence type="predicted"/>
<dbReference type="PANTHER" id="PTHR36529:SF1">
    <property type="entry name" value="GLYCOSYLTRANSFERASE"/>
    <property type="match status" value="1"/>
</dbReference>
<dbReference type="EMBL" id="CP139781">
    <property type="protein sequence ID" value="WRQ86930.1"/>
    <property type="molecule type" value="Genomic_DNA"/>
</dbReference>